<dbReference type="InterPro" id="IPR055259">
    <property type="entry name" value="YkvP/CgeB_Glyco_trans-like"/>
</dbReference>
<reference evidence="2 3" key="1">
    <citation type="submission" date="2024-06" db="EMBL/GenBank/DDBJ databases">
        <title>Genomic Encyclopedia of Type Strains, Phase IV (KMG-IV): sequencing the most valuable type-strain genomes for metagenomic binning, comparative biology and taxonomic classification.</title>
        <authorList>
            <person name="Goeker M."/>
        </authorList>
    </citation>
    <scope>NUCLEOTIDE SEQUENCE [LARGE SCALE GENOMIC DNA]</scope>
    <source>
        <strain evidence="2 3">DSM 29492</strain>
    </source>
</reference>
<dbReference type="Proteomes" id="UP001549106">
    <property type="component" value="Unassembled WGS sequence"/>
</dbReference>
<accession>A0ABV2LYE6</accession>
<evidence type="ECO:0000313" key="3">
    <source>
        <dbReference type="Proteomes" id="UP001549106"/>
    </source>
</evidence>
<dbReference type="Pfam" id="PF13524">
    <property type="entry name" value="Glyco_trans_1_2"/>
    <property type="match status" value="1"/>
</dbReference>
<keyword evidence="3" id="KW-1185">Reference proteome</keyword>
<evidence type="ECO:0000259" key="1">
    <source>
        <dbReference type="Pfam" id="PF13524"/>
    </source>
</evidence>
<comment type="caution">
    <text evidence="2">The sequence shown here is derived from an EMBL/GenBank/DDBJ whole genome shotgun (WGS) entry which is preliminary data.</text>
</comment>
<protein>
    <submittedName>
        <fullName evidence="2">Glycosyltransferase involved in cell wall biosynthesis</fullName>
    </submittedName>
</protein>
<feature type="domain" description="Spore protein YkvP/CgeB glycosyl transferase-like" evidence="1">
    <location>
        <begin position="281"/>
        <end position="414"/>
    </location>
</feature>
<evidence type="ECO:0000313" key="2">
    <source>
        <dbReference type="EMBL" id="MET3749230.1"/>
    </source>
</evidence>
<dbReference type="RefSeq" id="WP_257463831.1">
    <property type="nucleotide sequence ID" value="NZ_BAABXP010000003.1"/>
</dbReference>
<name>A0ABV2LYE6_9FIRM</name>
<dbReference type="EMBL" id="JBEPMJ010000002">
    <property type="protein sequence ID" value="MET3749230.1"/>
    <property type="molecule type" value="Genomic_DNA"/>
</dbReference>
<sequence>MKIKKYLRRFVPVSRTYVDAKIKDLESTYTNQIEKQSALFNQLTNYQSASFDEIIQQLSSLETHITKQQQNNIQNLLHHITTEHNRIASTINDHLDWELKRRDRWKTMSAENKRSAGGRPIWVIKCPAPEGKDKVLWGDYPYALALKKYLERLNCFVIIDTREDWGCEEGADVVLVLRGTYFYRPDRRNKTALYIMWNISHPDKITIDEYNLYDVVCIASDYYAEIIRNQVKVPVFPLLQCTDTELFFPADKHQEKKWDYIFIGNSRGVARNCVMWAIDENIPLRMWGSGWNTILKDHMDLFESPSVENYELPNIYRSAKVTLNDHWDDMLQKQFINNRIFDALACGLPVISDECDELKKIFPTAILYYHTRQDFKNCIHNIENNYSQISQTVLEQQALIHEKFSFEARAYQLVEIASKFTNSRKN</sequence>
<organism evidence="2 3">
    <name type="scientific">Blautia caecimuris</name>
    <dbReference type="NCBI Taxonomy" id="1796615"/>
    <lineage>
        <taxon>Bacteria</taxon>
        <taxon>Bacillati</taxon>
        <taxon>Bacillota</taxon>
        <taxon>Clostridia</taxon>
        <taxon>Lachnospirales</taxon>
        <taxon>Lachnospiraceae</taxon>
        <taxon>Blautia</taxon>
    </lineage>
</organism>
<proteinExistence type="predicted"/>
<gene>
    <name evidence="2" type="ORF">ABID24_000453</name>
</gene>
<dbReference type="SUPFAM" id="SSF53756">
    <property type="entry name" value="UDP-Glycosyltransferase/glycogen phosphorylase"/>
    <property type="match status" value="1"/>
</dbReference>